<proteinExistence type="predicted"/>
<dbReference type="Gramene" id="TuG1812G0500002505.01.T01">
    <property type="protein sequence ID" value="TuG1812G0500002505.01.T01"/>
    <property type="gene ID" value="TuG1812G0500002505.01"/>
</dbReference>
<sequence length="91" mass="9931">LGEWRAGRSPAPPTSQRLSGCALLHHPTTLSTYSRRIQPAVTGARAVPVLRPCEDNATREKKVIIPSFLGTSPGIFVLFPRNSNSQRTTHV</sequence>
<dbReference type="Proteomes" id="UP000015106">
    <property type="component" value="Chromosome 5"/>
</dbReference>
<evidence type="ECO:0000313" key="1">
    <source>
        <dbReference type="EnsemblPlants" id="TuG1812G0500002505.01.T01"/>
    </source>
</evidence>
<keyword evidence="2" id="KW-1185">Reference proteome</keyword>
<protein>
    <submittedName>
        <fullName evidence="1">Uncharacterized protein</fullName>
    </submittedName>
</protein>
<reference evidence="1" key="2">
    <citation type="submission" date="2018-03" db="EMBL/GenBank/DDBJ databases">
        <title>The Triticum urartu genome reveals the dynamic nature of wheat genome evolution.</title>
        <authorList>
            <person name="Ling H."/>
            <person name="Ma B."/>
            <person name="Shi X."/>
            <person name="Liu H."/>
            <person name="Dong L."/>
            <person name="Sun H."/>
            <person name="Cao Y."/>
            <person name="Gao Q."/>
            <person name="Zheng S."/>
            <person name="Li Y."/>
            <person name="Yu Y."/>
            <person name="Du H."/>
            <person name="Qi M."/>
            <person name="Li Y."/>
            <person name="Yu H."/>
            <person name="Cui Y."/>
            <person name="Wang N."/>
            <person name="Chen C."/>
            <person name="Wu H."/>
            <person name="Zhao Y."/>
            <person name="Zhang J."/>
            <person name="Li Y."/>
            <person name="Zhou W."/>
            <person name="Zhang B."/>
            <person name="Hu W."/>
            <person name="Eijk M."/>
            <person name="Tang J."/>
            <person name="Witsenboer H."/>
            <person name="Zhao S."/>
            <person name="Li Z."/>
            <person name="Zhang A."/>
            <person name="Wang D."/>
            <person name="Liang C."/>
        </authorList>
    </citation>
    <scope>NUCLEOTIDE SEQUENCE [LARGE SCALE GENOMIC DNA]</scope>
    <source>
        <strain evidence="1">cv. G1812</strain>
    </source>
</reference>
<dbReference type="AlphaFoldDB" id="A0A8R7UJ30"/>
<evidence type="ECO:0000313" key="2">
    <source>
        <dbReference type="Proteomes" id="UP000015106"/>
    </source>
</evidence>
<accession>A0A8R7UJ30</accession>
<reference evidence="2" key="1">
    <citation type="journal article" date="2013" name="Nature">
        <title>Draft genome of the wheat A-genome progenitor Triticum urartu.</title>
        <authorList>
            <person name="Ling H.Q."/>
            <person name="Zhao S."/>
            <person name="Liu D."/>
            <person name="Wang J."/>
            <person name="Sun H."/>
            <person name="Zhang C."/>
            <person name="Fan H."/>
            <person name="Li D."/>
            <person name="Dong L."/>
            <person name="Tao Y."/>
            <person name="Gao C."/>
            <person name="Wu H."/>
            <person name="Li Y."/>
            <person name="Cui Y."/>
            <person name="Guo X."/>
            <person name="Zheng S."/>
            <person name="Wang B."/>
            <person name="Yu K."/>
            <person name="Liang Q."/>
            <person name="Yang W."/>
            <person name="Lou X."/>
            <person name="Chen J."/>
            <person name="Feng M."/>
            <person name="Jian J."/>
            <person name="Zhang X."/>
            <person name="Luo G."/>
            <person name="Jiang Y."/>
            <person name="Liu J."/>
            <person name="Wang Z."/>
            <person name="Sha Y."/>
            <person name="Zhang B."/>
            <person name="Wu H."/>
            <person name="Tang D."/>
            <person name="Shen Q."/>
            <person name="Xue P."/>
            <person name="Zou S."/>
            <person name="Wang X."/>
            <person name="Liu X."/>
            <person name="Wang F."/>
            <person name="Yang Y."/>
            <person name="An X."/>
            <person name="Dong Z."/>
            <person name="Zhang K."/>
            <person name="Zhang X."/>
            <person name="Luo M.C."/>
            <person name="Dvorak J."/>
            <person name="Tong Y."/>
            <person name="Wang J."/>
            <person name="Yang H."/>
            <person name="Li Z."/>
            <person name="Wang D."/>
            <person name="Zhang A."/>
            <person name="Wang J."/>
        </authorList>
    </citation>
    <scope>NUCLEOTIDE SEQUENCE</scope>
    <source>
        <strain evidence="2">cv. G1812</strain>
    </source>
</reference>
<dbReference type="EnsemblPlants" id="TuG1812G0500002505.01.T01">
    <property type="protein sequence ID" value="TuG1812G0500002505.01.T01"/>
    <property type="gene ID" value="TuG1812G0500002505.01"/>
</dbReference>
<name>A0A8R7UJ30_TRIUA</name>
<organism evidence="1 2">
    <name type="scientific">Triticum urartu</name>
    <name type="common">Red wild einkorn</name>
    <name type="synonym">Crithodium urartu</name>
    <dbReference type="NCBI Taxonomy" id="4572"/>
    <lineage>
        <taxon>Eukaryota</taxon>
        <taxon>Viridiplantae</taxon>
        <taxon>Streptophyta</taxon>
        <taxon>Embryophyta</taxon>
        <taxon>Tracheophyta</taxon>
        <taxon>Spermatophyta</taxon>
        <taxon>Magnoliopsida</taxon>
        <taxon>Liliopsida</taxon>
        <taxon>Poales</taxon>
        <taxon>Poaceae</taxon>
        <taxon>BOP clade</taxon>
        <taxon>Pooideae</taxon>
        <taxon>Triticodae</taxon>
        <taxon>Triticeae</taxon>
        <taxon>Triticinae</taxon>
        <taxon>Triticum</taxon>
    </lineage>
</organism>
<reference evidence="1" key="3">
    <citation type="submission" date="2022-06" db="UniProtKB">
        <authorList>
            <consortium name="EnsemblPlants"/>
        </authorList>
    </citation>
    <scope>IDENTIFICATION</scope>
</reference>